<evidence type="ECO:0000256" key="1">
    <source>
        <dbReference type="ARBA" id="ARBA00022448"/>
    </source>
</evidence>
<dbReference type="EMBL" id="CP043026">
    <property type="protein sequence ID" value="QEH61573.1"/>
    <property type="molecule type" value="Genomic_DNA"/>
</dbReference>
<dbReference type="InterPro" id="IPR003439">
    <property type="entry name" value="ABC_transporter-like_ATP-bd"/>
</dbReference>
<dbReference type="SUPFAM" id="SSF52540">
    <property type="entry name" value="P-loop containing nucleoside triphosphate hydrolases"/>
    <property type="match status" value="1"/>
</dbReference>
<keyword evidence="3 5" id="KW-0067">ATP-binding</keyword>
<dbReference type="Proteomes" id="UP000323144">
    <property type="component" value="Chromosome"/>
</dbReference>
<accession>A0A5B9Y488</accession>
<dbReference type="GO" id="GO:0005524">
    <property type="term" value="F:ATP binding"/>
    <property type="evidence" value="ECO:0007669"/>
    <property type="project" value="UniProtKB-KW"/>
</dbReference>
<dbReference type="PROSITE" id="PS50893">
    <property type="entry name" value="ABC_TRANSPORTER_2"/>
    <property type="match status" value="1"/>
</dbReference>
<sequence>MIRVENLTKLFSETNGARDISFELVPGDIVGMVGDNGAGKSTIIKTFFNEYRRNDGKVYYNNEVINKRKYKDFAFFPDQSIYPRNISIERFCIYSGCLSNMSKKESKSTTLKLLRHLELFEHRTKTFKELSAGMQKKALLAITMVSDPEVIILDEPTSNLDVKSRIEFLDILKRLSEKNKIIVITSHIINELQGLVNRVLIIKDSRLVLDKYLENNEKIIDLYQQSASKHFQLDKQGSFEDIFS</sequence>
<dbReference type="Gene3D" id="3.40.50.300">
    <property type="entry name" value="P-loop containing nucleotide triphosphate hydrolases"/>
    <property type="match status" value="1"/>
</dbReference>
<dbReference type="SMART" id="SM00382">
    <property type="entry name" value="AAA"/>
    <property type="match status" value="1"/>
</dbReference>
<evidence type="ECO:0000313" key="5">
    <source>
        <dbReference type="EMBL" id="QEH61573.1"/>
    </source>
</evidence>
<dbReference type="Pfam" id="PF00005">
    <property type="entry name" value="ABC_tran"/>
    <property type="match status" value="1"/>
</dbReference>
<evidence type="ECO:0000256" key="2">
    <source>
        <dbReference type="ARBA" id="ARBA00022741"/>
    </source>
</evidence>
<dbReference type="PROSITE" id="PS00211">
    <property type="entry name" value="ABC_TRANSPORTER_1"/>
    <property type="match status" value="1"/>
</dbReference>
<dbReference type="AlphaFoldDB" id="A0A5B9Y488"/>
<organism evidence="5 6">
    <name type="scientific">Spiroplasma chinense</name>
    <dbReference type="NCBI Taxonomy" id="216932"/>
    <lineage>
        <taxon>Bacteria</taxon>
        <taxon>Bacillati</taxon>
        <taxon>Mycoplasmatota</taxon>
        <taxon>Mollicutes</taxon>
        <taxon>Entomoplasmatales</taxon>
        <taxon>Spiroplasmataceae</taxon>
        <taxon>Spiroplasma</taxon>
    </lineage>
</organism>
<keyword evidence="2" id="KW-0547">Nucleotide-binding</keyword>
<dbReference type="CDD" id="cd03230">
    <property type="entry name" value="ABC_DR_subfamily_A"/>
    <property type="match status" value="1"/>
</dbReference>
<reference evidence="5 6" key="1">
    <citation type="submission" date="2019-08" db="EMBL/GenBank/DDBJ databases">
        <title>Complete genome sequence of Spiroplasma chinense CCH (DSM 19755).</title>
        <authorList>
            <person name="Shen H.-Y."/>
            <person name="Lin Y.-C."/>
            <person name="Chou L."/>
            <person name="Kuo C.-H."/>
        </authorList>
    </citation>
    <scope>NUCLEOTIDE SEQUENCE [LARGE SCALE GENOMIC DNA]</scope>
    <source>
        <strain evidence="5 6">CCH</strain>
    </source>
</reference>
<keyword evidence="1" id="KW-0813">Transport</keyword>
<dbReference type="GO" id="GO:0016887">
    <property type="term" value="F:ATP hydrolysis activity"/>
    <property type="evidence" value="ECO:0007669"/>
    <property type="project" value="InterPro"/>
</dbReference>
<proteinExistence type="predicted"/>
<protein>
    <submittedName>
        <fullName evidence="5">ABC transporter ATP-binding protein</fullName>
    </submittedName>
</protein>
<dbReference type="KEGG" id="schi:SCHIN_v1c03760"/>
<dbReference type="InterPro" id="IPR003593">
    <property type="entry name" value="AAA+_ATPase"/>
</dbReference>
<evidence type="ECO:0000256" key="3">
    <source>
        <dbReference type="ARBA" id="ARBA00022840"/>
    </source>
</evidence>
<evidence type="ECO:0000313" key="6">
    <source>
        <dbReference type="Proteomes" id="UP000323144"/>
    </source>
</evidence>
<name>A0A5B9Y488_9MOLU</name>
<keyword evidence="6" id="KW-1185">Reference proteome</keyword>
<feature type="domain" description="ABC transporter" evidence="4">
    <location>
        <begin position="2"/>
        <end position="229"/>
    </location>
</feature>
<dbReference type="PANTHER" id="PTHR42939">
    <property type="entry name" value="ABC TRANSPORTER ATP-BINDING PROTEIN ALBC-RELATED"/>
    <property type="match status" value="1"/>
</dbReference>
<dbReference type="InterPro" id="IPR017871">
    <property type="entry name" value="ABC_transporter-like_CS"/>
</dbReference>
<dbReference type="PANTHER" id="PTHR42939:SF1">
    <property type="entry name" value="ABC TRANSPORTER ATP-BINDING PROTEIN ALBC-RELATED"/>
    <property type="match status" value="1"/>
</dbReference>
<gene>
    <name evidence="5" type="ORF">SCHIN_v1c03760</name>
</gene>
<dbReference type="RefSeq" id="WP_166507965.1">
    <property type="nucleotide sequence ID" value="NZ_CP043026.1"/>
</dbReference>
<dbReference type="InterPro" id="IPR027417">
    <property type="entry name" value="P-loop_NTPase"/>
</dbReference>
<evidence type="ECO:0000259" key="4">
    <source>
        <dbReference type="PROSITE" id="PS50893"/>
    </source>
</evidence>
<dbReference type="InterPro" id="IPR051782">
    <property type="entry name" value="ABC_Transporter_VariousFunc"/>
</dbReference>